<gene>
    <name evidence="1" type="ORF">V5799_004646</name>
</gene>
<name>A0AAQ4D5I1_AMBAM</name>
<proteinExistence type="predicted"/>
<comment type="caution">
    <text evidence="1">The sequence shown here is derived from an EMBL/GenBank/DDBJ whole genome shotgun (WGS) entry which is preliminary data.</text>
</comment>
<evidence type="ECO:0000313" key="2">
    <source>
        <dbReference type="Proteomes" id="UP001321473"/>
    </source>
</evidence>
<sequence>MKNVDYDIRLETLFKCCNLIRKENGKNGQTGVGAGTWDENTRGWAHHRCRAAMVVLQSRRHCNIRQHTSTY</sequence>
<protein>
    <submittedName>
        <fullName evidence="1">Uncharacterized protein</fullName>
    </submittedName>
</protein>
<accession>A0AAQ4D5I1</accession>
<organism evidence="1 2">
    <name type="scientific">Amblyomma americanum</name>
    <name type="common">Lone star tick</name>
    <dbReference type="NCBI Taxonomy" id="6943"/>
    <lineage>
        <taxon>Eukaryota</taxon>
        <taxon>Metazoa</taxon>
        <taxon>Ecdysozoa</taxon>
        <taxon>Arthropoda</taxon>
        <taxon>Chelicerata</taxon>
        <taxon>Arachnida</taxon>
        <taxon>Acari</taxon>
        <taxon>Parasitiformes</taxon>
        <taxon>Ixodida</taxon>
        <taxon>Ixodoidea</taxon>
        <taxon>Ixodidae</taxon>
        <taxon>Amblyomminae</taxon>
        <taxon>Amblyomma</taxon>
    </lineage>
</organism>
<dbReference type="AlphaFoldDB" id="A0AAQ4D5I1"/>
<evidence type="ECO:0000313" key="1">
    <source>
        <dbReference type="EMBL" id="KAK8757721.1"/>
    </source>
</evidence>
<keyword evidence="2" id="KW-1185">Reference proteome</keyword>
<dbReference type="Proteomes" id="UP001321473">
    <property type="component" value="Unassembled WGS sequence"/>
</dbReference>
<reference evidence="1 2" key="1">
    <citation type="journal article" date="2023" name="Arcadia Sci">
        <title>De novo assembly of a long-read Amblyomma americanum tick genome.</title>
        <authorList>
            <person name="Chou S."/>
            <person name="Poskanzer K.E."/>
            <person name="Rollins M."/>
            <person name="Thuy-Boun P.S."/>
        </authorList>
    </citation>
    <scope>NUCLEOTIDE SEQUENCE [LARGE SCALE GENOMIC DNA]</scope>
    <source>
        <strain evidence="1">F_SG_1</strain>
        <tissue evidence="1">Salivary glands</tissue>
    </source>
</reference>
<dbReference type="EMBL" id="JARKHS020034875">
    <property type="protein sequence ID" value="KAK8757721.1"/>
    <property type="molecule type" value="Genomic_DNA"/>
</dbReference>